<gene>
    <name evidence="1" type="ORF">EXN66_Car006871</name>
</gene>
<sequence>MPVRRRVARSLPLTEYPFRVNELGQSLHVRLQLGLALGRSKRHKDGWRSSWNGAHNGLCHKLCLPWRLSKRKCEGNGMMEYARRDNLNPHQVFVDTLMRSANMYQEWEISQDGSLIAGRQLQMDTVHYLMIRNK</sequence>
<evidence type="ECO:0000313" key="2">
    <source>
        <dbReference type="Proteomes" id="UP000503349"/>
    </source>
</evidence>
<dbReference type="Proteomes" id="UP000503349">
    <property type="component" value="Chromosome 6"/>
</dbReference>
<dbReference type="AlphaFoldDB" id="A0A6G1PMG0"/>
<reference evidence="2" key="2">
    <citation type="submission" date="2019-02" db="EMBL/GenBank/DDBJ databases">
        <title>Opniocepnalus argus Var Kimnra genome.</title>
        <authorList>
            <person name="Zhou C."/>
            <person name="Xiao S."/>
        </authorList>
    </citation>
    <scope>NUCLEOTIDE SEQUENCE [LARGE SCALE GENOMIC DNA]</scope>
</reference>
<keyword evidence="2" id="KW-1185">Reference proteome</keyword>
<accession>A0A6G1PMG0</accession>
<protein>
    <submittedName>
        <fullName evidence="1">Cysteine-rich hydrophobic domain-containing protein 2</fullName>
    </submittedName>
</protein>
<name>A0A6G1PMG0_CHAAH</name>
<proteinExistence type="predicted"/>
<dbReference type="EMBL" id="CM015717">
    <property type="protein sequence ID" value="KAF3691196.1"/>
    <property type="molecule type" value="Genomic_DNA"/>
</dbReference>
<reference evidence="1 2" key="1">
    <citation type="submission" date="2019-02" db="EMBL/GenBank/DDBJ databases">
        <title>Opniocepnalus argus genome.</title>
        <authorList>
            <person name="Zhou C."/>
            <person name="Xiao S."/>
        </authorList>
    </citation>
    <scope>NUCLEOTIDE SEQUENCE [LARGE SCALE GENOMIC DNA]</scope>
    <source>
        <strain evidence="1">OARG1902GOOAL</strain>
        <tissue evidence="1">Muscle</tissue>
    </source>
</reference>
<organism evidence="1 2">
    <name type="scientific">Channa argus</name>
    <name type="common">Northern snakehead</name>
    <name type="synonym">Ophicephalus argus</name>
    <dbReference type="NCBI Taxonomy" id="215402"/>
    <lineage>
        <taxon>Eukaryota</taxon>
        <taxon>Metazoa</taxon>
        <taxon>Chordata</taxon>
        <taxon>Craniata</taxon>
        <taxon>Vertebrata</taxon>
        <taxon>Euteleostomi</taxon>
        <taxon>Actinopterygii</taxon>
        <taxon>Neopterygii</taxon>
        <taxon>Teleostei</taxon>
        <taxon>Neoteleostei</taxon>
        <taxon>Acanthomorphata</taxon>
        <taxon>Anabantaria</taxon>
        <taxon>Anabantiformes</taxon>
        <taxon>Channoidei</taxon>
        <taxon>Channidae</taxon>
        <taxon>Channa</taxon>
    </lineage>
</organism>
<evidence type="ECO:0000313" key="1">
    <source>
        <dbReference type="EMBL" id="KAF3691196.1"/>
    </source>
</evidence>